<name>A0A6C0J823_9ZZZZ</name>
<dbReference type="EMBL" id="MN740333">
    <property type="protein sequence ID" value="QHU01020.1"/>
    <property type="molecule type" value="Genomic_DNA"/>
</dbReference>
<proteinExistence type="predicted"/>
<reference evidence="1" key="1">
    <citation type="journal article" date="2020" name="Nature">
        <title>Giant virus diversity and host interactions through global metagenomics.</title>
        <authorList>
            <person name="Schulz F."/>
            <person name="Roux S."/>
            <person name="Paez-Espino D."/>
            <person name="Jungbluth S."/>
            <person name="Walsh D.A."/>
            <person name="Denef V.J."/>
            <person name="McMahon K.D."/>
            <person name="Konstantinidis K.T."/>
            <person name="Eloe-Fadrosh E.A."/>
            <person name="Kyrpides N.C."/>
            <person name="Woyke T."/>
        </authorList>
    </citation>
    <scope>NUCLEOTIDE SEQUENCE</scope>
    <source>
        <strain evidence="1">GVMAG-M-3300025860-20</strain>
    </source>
</reference>
<dbReference type="AlphaFoldDB" id="A0A6C0J823"/>
<evidence type="ECO:0000313" key="1">
    <source>
        <dbReference type="EMBL" id="QHU01020.1"/>
    </source>
</evidence>
<sequence>MKLNNEMYWYTIISFWADHLDGGSNILWYIRKVHNCITLSPFLTEDEIYNRKLQLQYVLKRSKNFLSYSNMELSNCTLHMYNYMWAYNMVKHDIVLCGKIKEYSENIKTGLIVTPKFRNHHSILYKILQSKLKMLADI</sequence>
<accession>A0A6C0J823</accession>
<organism evidence="1">
    <name type="scientific">viral metagenome</name>
    <dbReference type="NCBI Taxonomy" id="1070528"/>
    <lineage>
        <taxon>unclassified sequences</taxon>
        <taxon>metagenomes</taxon>
        <taxon>organismal metagenomes</taxon>
    </lineage>
</organism>
<protein>
    <submittedName>
        <fullName evidence="1">Uncharacterized protein</fullName>
    </submittedName>
</protein>